<keyword evidence="1" id="KW-0343">GTPase activation</keyword>
<sequence length="569" mass="62360">MCVLILGYLSDGDSPELLPRQQAPPLTSSHETACDVSSFRLYVGSDPQRCSQRVTGLLTVHLLGLEEMKTSRSEDSKEVFLAIQIDGATRARTALLTLRGSALSLNHAFHLELERARQLRIVVLTPGGPTRNRVCCLGGVSIPPLFKGSRSQQLCVKLEPRGLLYVKLSLQEKWDTPPSCDTSVPANVFGVELHHLVEKEGSASPIPLLIQKSVAEIERRGLKVVGLYRLCGSAAVKKELRDWFERNSSAVCLSEDLYPDINVITGILKDYLRELPSQLITRTLYQVVREAMTLRPPPAPPATPDPQLAQSTVELLSCLPPPERATLSLLLDHLSLVASFSSSNRMTHQNLAVCFGPVLLTPTQEAWRAGGGGRGGRGGGKGFGHGEEIASAVDFKRHIEALHYLLQLWPVPTHRVPVDDHTDLRPSPILPPNLLSQQQRHPALRLALPQSREEEVVVSRRGRGGLARLESPPPINRYAGDWSICGRDLLSGQEADYDEVAGSESDGGSGDEDVEKKQSWSSSGGGGGLYVDDFMDFDAPFNCRLSLKDFDTLIHDLDRELAKQINICL</sequence>
<feature type="region of interest" description="Disordered" evidence="8">
    <location>
        <begin position="498"/>
        <end position="524"/>
    </location>
</feature>
<dbReference type="SUPFAM" id="SSF48350">
    <property type="entry name" value="GTPase activation domain, GAP"/>
    <property type="match status" value="1"/>
</dbReference>
<dbReference type="FunFam" id="1.10.555.10:FF:000051">
    <property type="entry name" value="Synapse defective Rho GTPase homolog 1"/>
    <property type="match status" value="1"/>
</dbReference>
<dbReference type="PANTHER" id="PTHR46150:SF2">
    <property type="entry name" value="RHO GTPASE-ACTIVATING PROTEIN SYDE1"/>
    <property type="match status" value="1"/>
</dbReference>
<dbReference type="GO" id="GO:0005096">
    <property type="term" value="F:GTPase activator activity"/>
    <property type="evidence" value="ECO:0007669"/>
    <property type="project" value="UniProtKB-KW"/>
</dbReference>
<organism evidence="10 11">
    <name type="scientific">Collichthys lucidus</name>
    <name type="common">Big head croaker</name>
    <name type="synonym">Sciaena lucida</name>
    <dbReference type="NCBI Taxonomy" id="240159"/>
    <lineage>
        <taxon>Eukaryota</taxon>
        <taxon>Metazoa</taxon>
        <taxon>Chordata</taxon>
        <taxon>Craniata</taxon>
        <taxon>Vertebrata</taxon>
        <taxon>Euteleostomi</taxon>
        <taxon>Actinopterygii</taxon>
        <taxon>Neopterygii</taxon>
        <taxon>Teleostei</taxon>
        <taxon>Neoteleostei</taxon>
        <taxon>Acanthomorphata</taxon>
        <taxon>Eupercaria</taxon>
        <taxon>Sciaenidae</taxon>
        <taxon>Collichthys</taxon>
    </lineage>
</organism>
<dbReference type="STRING" id="240159.A0A4U5VLJ9"/>
<evidence type="ECO:0000256" key="8">
    <source>
        <dbReference type="SAM" id="MobiDB-lite"/>
    </source>
</evidence>
<dbReference type="Pfam" id="PF00620">
    <property type="entry name" value="RhoGAP"/>
    <property type="match status" value="1"/>
</dbReference>
<evidence type="ECO:0000256" key="7">
    <source>
        <dbReference type="ARBA" id="ARBA00075368"/>
    </source>
</evidence>
<evidence type="ECO:0000256" key="5">
    <source>
        <dbReference type="ARBA" id="ARBA00057607"/>
    </source>
</evidence>
<comment type="function">
    <text evidence="5">GTPase activator for the Rho-type GTPases. As a GCM1 downstream effector, it is involved in placental development and positively regulates trophoblast cells migration. It regulates cytoskeletal remodeling by controlling the activity of Rho GTPases including RHOA, CDC42 and RAC1.</text>
</comment>
<dbReference type="Pfam" id="PF25336">
    <property type="entry name" value="C2_SYDE"/>
    <property type="match status" value="1"/>
</dbReference>
<dbReference type="AlphaFoldDB" id="A0A4U5VLJ9"/>
<keyword evidence="2" id="KW-0597">Phosphoprotein</keyword>
<dbReference type="SMART" id="SM00324">
    <property type="entry name" value="RhoGAP"/>
    <property type="match status" value="1"/>
</dbReference>
<dbReference type="GO" id="GO:0007165">
    <property type="term" value="P:signal transduction"/>
    <property type="evidence" value="ECO:0007669"/>
    <property type="project" value="InterPro"/>
</dbReference>
<protein>
    <recommendedName>
        <fullName evidence="6">Rho GTPase-activating protein SYDE1</fullName>
    </recommendedName>
    <alternativeName>
        <fullName evidence="7">Synapse defective protein 1 homolog 1</fullName>
    </alternativeName>
</protein>
<proteinExistence type="predicted"/>
<dbReference type="InterPro" id="IPR000198">
    <property type="entry name" value="RhoGAP_dom"/>
</dbReference>
<evidence type="ECO:0000313" key="11">
    <source>
        <dbReference type="Proteomes" id="UP000298787"/>
    </source>
</evidence>
<dbReference type="EMBL" id="CM014098">
    <property type="protein sequence ID" value="TKS89304.1"/>
    <property type="molecule type" value="Genomic_DNA"/>
</dbReference>
<name>A0A4U5VLJ9_COLLU</name>
<evidence type="ECO:0000313" key="10">
    <source>
        <dbReference type="EMBL" id="TKS89304.1"/>
    </source>
</evidence>
<keyword evidence="3" id="KW-0564">Palmitate</keyword>
<dbReference type="InterPro" id="IPR008936">
    <property type="entry name" value="Rho_GTPase_activation_prot"/>
</dbReference>
<evidence type="ECO:0000256" key="1">
    <source>
        <dbReference type="ARBA" id="ARBA00022468"/>
    </source>
</evidence>
<dbReference type="GO" id="GO:0016477">
    <property type="term" value="P:cell migration"/>
    <property type="evidence" value="ECO:0007669"/>
    <property type="project" value="TreeGrafter"/>
</dbReference>
<evidence type="ECO:0000259" key="9">
    <source>
        <dbReference type="PROSITE" id="PS50238"/>
    </source>
</evidence>
<dbReference type="InterPro" id="IPR052118">
    <property type="entry name" value="Rho-GAP_regulator"/>
</dbReference>
<dbReference type="PROSITE" id="PS50238">
    <property type="entry name" value="RHOGAP"/>
    <property type="match status" value="1"/>
</dbReference>
<evidence type="ECO:0000256" key="6">
    <source>
        <dbReference type="ARBA" id="ARBA00074687"/>
    </source>
</evidence>
<dbReference type="GO" id="GO:0046578">
    <property type="term" value="P:regulation of Ras protein signal transduction"/>
    <property type="evidence" value="ECO:0007669"/>
    <property type="project" value="TreeGrafter"/>
</dbReference>
<keyword evidence="11" id="KW-1185">Reference proteome</keyword>
<keyword evidence="4" id="KW-0449">Lipoprotein</keyword>
<evidence type="ECO:0000256" key="2">
    <source>
        <dbReference type="ARBA" id="ARBA00022553"/>
    </source>
</evidence>
<accession>A0A4U5VLJ9</accession>
<evidence type="ECO:0000256" key="4">
    <source>
        <dbReference type="ARBA" id="ARBA00023288"/>
    </source>
</evidence>
<evidence type="ECO:0000256" key="3">
    <source>
        <dbReference type="ARBA" id="ARBA00023139"/>
    </source>
</evidence>
<dbReference type="GO" id="GO:0097060">
    <property type="term" value="C:synaptic membrane"/>
    <property type="evidence" value="ECO:0007669"/>
    <property type="project" value="TreeGrafter"/>
</dbReference>
<dbReference type="Proteomes" id="UP000298787">
    <property type="component" value="Chromosome 21"/>
</dbReference>
<dbReference type="InterPro" id="IPR057459">
    <property type="entry name" value="SYDE1/2_C2"/>
</dbReference>
<dbReference type="PANTHER" id="PTHR46150">
    <property type="entry name" value="RHO GTPASE-ACTIVATING PROTEIN 100F"/>
    <property type="match status" value="1"/>
</dbReference>
<gene>
    <name evidence="10" type="ORF">D9C73_023429</name>
</gene>
<dbReference type="Gene3D" id="1.10.555.10">
    <property type="entry name" value="Rho GTPase activation protein"/>
    <property type="match status" value="1"/>
</dbReference>
<reference evidence="10 11" key="1">
    <citation type="submission" date="2019-01" db="EMBL/GenBank/DDBJ databases">
        <title>Genome Assembly of Collichthys lucidus.</title>
        <authorList>
            <person name="Cai M."/>
            <person name="Xiao S."/>
        </authorList>
    </citation>
    <scope>NUCLEOTIDE SEQUENCE [LARGE SCALE GENOMIC DNA]</scope>
    <source>
        <strain evidence="10">JT15FE1705JMU</strain>
        <tissue evidence="10">Muscle</tissue>
    </source>
</reference>
<feature type="domain" description="Rho-GAP" evidence="9">
    <location>
        <begin position="191"/>
        <end position="413"/>
    </location>
</feature>